<dbReference type="OrthoDB" id="165124at2"/>
<proteinExistence type="predicted"/>
<evidence type="ECO:0000313" key="1">
    <source>
        <dbReference type="EMBL" id="OAN40573.1"/>
    </source>
</evidence>
<reference evidence="1 2" key="1">
    <citation type="submission" date="2016-04" db="EMBL/GenBank/DDBJ databases">
        <title>Chloroflexus islandicus sp. nov., a thermophilic filamentous anoxygenic phototrophic bacterium from geyser Strokkur (Iceland).</title>
        <authorList>
            <person name="Gaisin V.A."/>
            <person name="Kalashnikov A.M."/>
            <person name="Sukhacheva M.V."/>
            <person name="Grouzdev D.S."/>
            <person name="Ivanov T.M."/>
            <person name="Kuznetsov B."/>
            <person name="Gorlenko V.M."/>
        </authorList>
    </citation>
    <scope>NUCLEOTIDE SEQUENCE [LARGE SCALE GENOMIC DNA]</scope>
    <source>
        <strain evidence="2">isl-2</strain>
    </source>
</reference>
<dbReference type="Proteomes" id="UP000078287">
    <property type="component" value="Unassembled WGS sequence"/>
</dbReference>
<keyword evidence="2" id="KW-1185">Reference proteome</keyword>
<dbReference type="RefSeq" id="WP_066790901.1">
    <property type="nucleotide sequence ID" value="NZ_LWQS01000093.1"/>
</dbReference>
<name>A0A178LZV3_9CHLR</name>
<dbReference type="AlphaFoldDB" id="A0A178LZV3"/>
<protein>
    <recommendedName>
        <fullName evidence="3">Right handed beta helix domain-containing protein</fullName>
    </recommendedName>
</protein>
<evidence type="ECO:0008006" key="3">
    <source>
        <dbReference type="Google" id="ProtNLM"/>
    </source>
</evidence>
<sequence>MNWHLWRIIPLICFITLVVVLIVLPNEVHAALNCSDPGVICRSGTLADNETWTAGNVYVISGSDVTVPAGVMLTIQAGAIVKFNLGRSMIVDGELVVSGTQASPVYFTSIRDDTIGGNTDNDPALPAAGNWGRILFRSGSSGTLTHLELRYGGGADWWWWGMLQLDTGATVSLTAATLTSASSCALSTTPQNDFTLNNMSPASFTGSIYNGICVYEGTVNANTTWDETEAAYVPLNDITIALGSTLTWGPGIVIKPSWREAEFLVNGSLNATGTASQPIYVTSPRDDAIGGATDNSTELPGPGQWGRILFRSGSSGTLTHLELRYGGGADWWGWGAIHIENASPSIRLCTLRNNIRGLASYGASANPTIERCRIYGNTQYGVFNGEPNHWISAVNNWWGSASGPNDPNPPGTDGDYNNGAGDHVSNFVRYRPWDRNLPFRISVPFIVR</sequence>
<comment type="caution">
    <text evidence="1">The sequence shown here is derived from an EMBL/GenBank/DDBJ whole genome shotgun (WGS) entry which is preliminary data.</text>
</comment>
<organism evidence="1 2">
    <name type="scientific">Chloroflexus islandicus</name>
    <dbReference type="NCBI Taxonomy" id="1707952"/>
    <lineage>
        <taxon>Bacteria</taxon>
        <taxon>Bacillati</taxon>
        <taxon>Chloroflexota</taxon>
        <taxon>Chloroflexia</taxon>
        <taxon>Chloroflexales</taxon>
        <taxon>Chloroflexineae</taxon>
        <taxon>Chloroflexaceae</taxon>
        <taxon>Chloroflexus</taxon>
    </lineage>
</organism>
<gene>
    <name evidence="1" type="ORF">A6A03_04495</name>
</gene>
<dbReference type="SUPFAM" id="SSF51126">
    <property type="entry name" value="Pectin lyase-like"/>
    <property type="match status" value="1"/>
</dbReference>
<accession>A0A178LZV3</accession>
<dbReference type="EMBL" id="LWQS01000093">
    <property type="protein sequence ID" value="OAN40573.1"/>
    <property type="molecule type" value="Genomic_DNA"/>
</dbReference>
<dbReference type="InterPro" id="IPR011050">
    <property type="entry name" value="Pectin_lyase_fold/virulence"/>
</dbReference>
<evidence type="ECO:0000313" key="2">
    <source>
        <dbReference type="Proteomes" id="UP000078287"/>
    </source>
</evidence>
<dbReference type="STRING" id="1707952.A6A03_04495"/>